<evidence type="ECO:0000313" key="3">
    <source>
        <dbReference type="Proteomes" id="UP000190797"/>
    </source>
</evidence>
<dbReference type="RefSeq" id="WP_080043941.1">
    <property type="nucleotide sequence ID" value="NZ_CP017717.1"/>
</dbReference>
<dbReference type="AlphaFoldDB" id="A0A1V0ABT0"/>
<dbReference type="EMBL" id="CP017717">
    <property type="protein sequence ID" value="AQZ67629.1"/>
    <property type="molecule type" value="Genomic_DNA"/>
</dbReference>
<evidence type="ECO:0000256" key="1">
    <source>
        <dbReference type="SAM" id="MobiDB-lite"/>
    </source>
</evidence>
<protein>
    <recommendedName>
        <fullName evidence="4">Phage portal protein</fullName>
    </recommendedName>
</protein>
<keyword evidence="3" id="KW-1185">Reference proteome</keyword>
<sequence length="455" mass="49687">MNLLQRIRRRRSLPDPFDSPALPYLGMTRSMNGQEQPNPAEFLALARQVFKRNGAIASLMFVRQSVFSEARLCFRQMHDAGPGELSYGSGLDILERPWPGGTMQDLMSRTIQDSDLAGNSFFARRPNGTLKRLRPDWVTIVTGSEEEPDLYGDALDGELLGYIYSPRAPGSGAGEVLLPDEVAHFAPIPDPEFQFRGMSWITPLLGEVEADSAATTHKRSFFRNGATPRVVVSLDASVSPELFDRFIEKMEAAHSGATSAYKTMYLGGGADAKAMQMSMRDLDYKAVQAIGESRLAAAAGVPPVIVGFSEGLAGSSLNAGNYASSRRRFGDATMRPLWRRVAGVFANVVDVPDGRQLWWDARDVAFLREDLGDIAEIQAKKASTIRTLTDAGYTADSVVAAVEADDLSLLKHSGLFSVQLLPPDKMRPEPAEQEPPAEPDTDEGSDDEQPEEGQE</sequence>
<evidence type="ECO:0008006" key="4">
    <source>
        <dbReference type="Google" id="ProtNLM"/>
    </source>
</evidence>
<dbReference type="OrthoDB" id="3321096at2"/>
<dbReference type="Pfam" id="PF04860">
    <property type="entry name" value="Phage_portal"/>
    <property type="match status" value="1"/>
</dbReference>
<dbReference type="InterPro" id="IPR006944">
    <property type="entry name" value="Phage/GTA_portal"/>
</dbReference>
<feature type="region of interest" description="Disordered" evidence="1">
    <location>
        <begin position="420"/>
        <end position="455"/>
    </location>
</feature>
<dbReference type="KEGG" id="noa:BKM31_44725"/>
<organism evidence="2 3">
    <name type="scientific">[Actinomadura] parvosata subsp. kistnae</name>
    <dbReference type="NCBI Taxonomy" id="1909395"/>
    <lineage>
        <taxon>Bacteria</taxon>
        <taxon>Bacillati</taxon>
        <taxon>Actinomycetota</taxon>
        <taxon>Actinomycetes</taxon>
        <taxon>Streptosporangiales</taxon>
        <taxon>Streptosporangiaceae</taxon>
        <taxon>Nonomuraea</taxon>
    </lineage>
</organism>
<evidence type="ECO:0000313" key="2">
    <source>
        <dbReference type="EMBL" id="AQZ67629.1"/>
    </source>
</evidence>
<reference evidence="3" key="1">
    <citation type="journal article" date="2017" name="Med. Chem. Commun.">
        <title>Nonomuraea sp. ATCC 55076 harbours the largest actinomycete chromosome to date and the kistamicin biosynthetic gene cluster.</title>
        <authorList>
            <person name="Nazari B."/>
            <person name="Forneris C.C."/>
            <person name="Gibson M.I."/>
            <person name="Moon K."/>
            <person name="Schramma K.R."/>
            <person name="Seyedsayamdost M.R."/>
        </authorList>
    </citation>
    <scope>NUCLEOTIDE SEQUENCE [LARGE SCALE GENOMIC DNA]</scope>
    <source>
        <strain evidence="3">ATCC 55076</strain>
    </source>
</reference>
<proteinExistence type="predicted"/>
<feature type="compositionally biased region" description="Acidic residues" evidence="1">
    <location>
        <begin position="431"/>
        <end position="455"/>
    </location>
</feature>
<accession>A0A1V0ABT0</accession>
<gene>
    <name evidence="2" type="ORF">BKM31_44725</name>
</gene>
<name>A0A1V0ABT0_9ACTN</name>
<dbReference type="Proteomes" id="UP000190797">
    <property type="component" value="Chromosome"/>
</dbReference>
<dbReference type="STRING" id="1909395.BKM31_44725"/>